<feature type="region of interest" description="Disordered" evidence="1">
    <location>
        <begin position="20"/>
        <end position="95"/>
    </location>
</feature>
<feature type="compositionally biased region" description="Basic and acidic residues" evidence="1">
    <location>
        <begin position="22"/>
        <end position="38"/>
    </location>
</feature>
<dbReference type="PROSITE" id="PS51257">
    <property type="entry name" value="PROKAR_LIPOPROTEIN"/>
    <property type="match status" value="1"/>
</dbReference>
<name>A0A8J7KKB1_9BACL</name>
<keyword evidence="4" id="KW-1185">Reference proteome</keyword>
<feature type="signal peptide" evidence="2">
    <location>
        <begin position="1"/>
        <end position="21"/>
    </location>
</feature>
<feature type="chain" id="PRO_5039149724" description="Lipoprotein" evidence="2">
    <location>
        <begin position="22"/>
        <end position="225"/>
    </location>
</feature>
<gene>
    <name evidence="3" type="ORF">IRY55_00185</name>
</gene>
<keyword evidence="2" id="KW-0732">Signal</keyword>
<proteinExistence type="predicted"/>
<evidence type="ECO:0008006" key="5">
    <source>
        <dbReference type="Google" id="ProtNLM"/>
    </source>
</evidence>
<dbReference type="EMBL" id="JADKPV010000001">
    <property type="protein sequence ID" value="MBF4499759.1"/>
    <property type="molecule type" value="Genomic_DNA"/>
</dbReference>
<organism evidence="3 4">
    <name type="scientific">Savagea serpentis</name>
    <dbReference type="NCBI Taxonomy" id="2785297"/>
    <lineage>
        <taxon>Bacteria</taxon>
        <taxon>Bacillati</taxon>
        <taxon>Bacillota</taxon>
        <taxon>Bacilli</taxon>
        <taxon>Bacillales</taxon>
        <taxon>Caryophanaceae</taxon>
        <taxon>Savagea</taxon>
    </lineage>
</organism>
<dbReference type="AlphaFoldDB" id="A0A8J7KKB1"/>
<dbReference type="RefSeq" id="WP_194561245.1">
    <property type="nucleotide sequence ID" value="NZ_JADKPV010000001.1"/>
</dbReference>
<evidence type="ECO:0000256" key="1">
    <source>
        <dbReference type="SAM" id="MobiDB-lite"/>
    </source>
</evidence>
<sequence length="225" mass="25236">MKTKVALALFASLLLVLGACGTEKEEKEQEQEKDKIELEEQNAAQSDEIEQEKPETPVEEPKEEKPATKPAEKPVTQPNKEESKPAAPAPQDGEVIQTDRYAITLLKGYTFMEEEPGRDIVSLSADGQTFMRLEVENFTQDAYDFYKQNGLELAQAIAGDAEIKTNDPVSLQNAKQAVSYQTKINESTISIFVFEMNGKVVRATIYDEPTEKYTNEFTEMLTTIK</sequence>
<feature type="compositionally biased region" description="Basic and acidic residues" evidence="1">
    <location>
        <begin position="51"/>
        <end position="72"/>
    </location>
</feature>
<accession>A0A8J7KKB1</accession>
<evidence type="ECO:0000313" key="3">
    <source>
        <dbReference type="EMBL" id="MBF4499759.1"/>
    </source>
</evidence>
<reference evidence="3" key="1">
    <citation type="submission" date="2020-11" db="EMBL/GenBank/DDBJ databases">
        <title>Multidrug resistant novel bacterium Savagea serpentis sp. nov., isolated from the scats of a vine snake (Ahaetulla nasuta).</title>
        <authorList>
            <person name="Venkata Ramana V."/>
            <person name="Vikas Patil S."/>
            <person name="Yogita Lugani V."/>
        </authorList>
    </citation>
    <scope>NUCLEOTIDE SEQUENCE</scope>
    <source>
        <strain evidence="3">SN6</strain>
    </source>
</reference>
<evidence type="ECO:0000256" key="2">
    <source>
        <dbReference type="SAM" id="SignalP"/>
    </source>
</evidence>
<evidence type="ECO:0000313" key="4">
    <source>
        <dbReference type="Proteomes" id="UP000622653"/>
    </source>
</evidence>
<dbReference type="Proteomes" id="UP000622653">
    <property type="component" value="Unassembled WGS sequence"/>
</dbReference>
<comment type="caution">
    <text evidence="3">The sequence shown here is derived from an EMBL/GenBank/DDBJ whole genome shotgun (WGS) entry which is preliminary data.</text>
</comment>
<protein>
    <recommendedName>
        <fullName evidence="5">Lipoprotein</fullName>
    </recommendedName>
</protein>